<comment type="caution">
    <text evidence="1">The sequence shown here is derived from an EMBL/GenBank/DDBJ whole genome shotgun (WGS) entry which is preliminary data.</text>
</comment>
<sequence length="81" mass="9363">MINDMVRMIEANEPNNGDQPISCIFDFFWYLKLMISPDIAQQENMNTIKSKPSSNCSTAISKNPGKIFRTKEISFNFLHFL</sequence>
<gene>
    <name evidence="1" type="ORF">EGI15_23005</name>
</gene>
<keyword evidence="2" id="KW-1185">Reference proteome</keyword>
<organism evidence="1 2">
    <name type="scientific">Chryseobacterium cucumeris</name>
    <dbReference type="NCBI Taxonomy" id="1813611"/>
    <lineage>
        <taxon>Bacteria</taxon>
        <taxon>Pseudomonadati</taxon>
        <taxon>Bacteroidota</taxon>
        <taxon>Flavobacteriia</taxon>
        <taxon>Flavobacteriales</taxon>
        <taxon>Weeksellaceae</taxon>
        <taxon>Chryseobacterium group</taxon>
        <taxon>Chryseobacterium</taxon>
    </lineage>
</organism>
<protein>
    <submittedName>
        <fullName evidence="1">Uncharacterized protein</fullName>
    </submittedName>
</protein>
<dbReference type="Proteomes" id="UP000281899">
    <property type="component" value="Unassembled WGS sequence"/>
</dbReference>
<evidence type="ECO:0000313" key="2">
    <source>
        <dbReference type="Proteomes" id="UP000281899"/>
    </source>
</evidence>
<proteinExistence type="predicted"/>
<accession>A0ABX9X255</accession>
<name>A0ABX9X255_9FLAO</name>
<evidence type="ECO:0000313" key="1">
    <source>
        <dbReference type="EMBL" id="ROH86084.1"/>
    </source>
</evidence>
<dbReference type="EMBL" id="RJTW01000013">
    <property type="protein sequence ID" value="ROH86084.1"/>
    <property type="molecule type" value="Genomic_DNA"/>
</dbReference>
<reference evidence="1 2" key="1">
    <citation type="submission" date="2018-11" db="EMBL/GenBank/DDBJ databases">
        <title>Proposal to divide the Flavobacteriaceae and reorganize its genera based on Amino Acid Identity values calculated from whole genome sequences.</title>
        <authorList>
            <person name="Nicholson A.C."/>
            <person name="Gulvik C.A."/>
            <person name="Whitney A.M."/>
            <person name="Humrighouse B.W."/>
            <person name="Bell M."/>
            <person name="Holmes B."/>
            <person name="Steigerwalt A."/>
            <person name="Villarma A."/>
            <person name="Sheth M."/>
            <person name="Batra D."/>
            <person name="Pryor J."/>
            <person name="Bernardet J.-F."/>
            <person name="Hugo C."/>
            <person name="Kampfer P."/>
            <person name="Newman J."/>
            <person name="Mcquiston J.R."/>
        </authorList>
    </citation>
    <scope>NUCLEOTIDE SEQUENCE [LARGE SCALE GENOMIC DNA]</scope>
    <source>
        <strain evidence="1 2">G0235</strain>
    </source>
</reference>